<feature type="compositionally biased region" description="Polar residues" evidence="1">
    <location>
        <begin position="129"/>
        <end position="147"/>
    </location>
</feature>
<evidence type="ECO:0000313" key="3">
    <source>
        <dbReference type="Proteomes" id="UP000824139"/>
    </source>
</evidence>
<proteinExistence type="predicted"/>
<comment type="caution">
    <text evidence="2">The sequence shown here is derived from an EMBL/GenBank/DDBJ whole genome shotgun (WGS) entry which is preliminary data.</text>
</comment>
<reference evidence="2" key="2">
    <citation type="journal article" date="2021" name="PeerJ">
        <title>Extensive microbial diversity within the chicken gut microbiome revealed by metagenomics and culture.</title>
        <authorList>
            <person name="Gilroy R."/>
            <person name="Ravi A."/>
            <person name="Getino M."/>
            <person name="Pursley I."/>
            <person name="Horton D.L."/>
            <person name="Alikhan N.F."/>
            <person name="Baker D."/>
            <person name="Gharbi K."/>
            <person name="Hall N."/>
            <person name="Watson M."/>
            <person name="Adriaenssens E.M."/>
            <person name="Foster-Nyarko E."/>
            <person name="Jarju S."/>
            <person name="Secka A."/>
            <person name="Antonio M."/>
            <person name="Oren A."/>
            <person name="Chaudhuri R.R."/>
            <person name="La Ragione R."/>
            <person name="Hildebrand F."/>
            <person name="Pallen M.J."/>
        </authorList>
    </citation>
    <scope>NUCLEOTIDE SEQUENCE</scope>
    <source>
        <strain evidence="2">CHK152-2994</strain>
    </source>
</reference>
<sequence length="147" mass="16542">MPDINPITQMNHVDKILQKASESTQKLPQAQESIFAQVKGNTTVDNTVSQKEILNMLDVDTSNKTLFQAIKELITSPIDLSNIKDSNDVSKINSKIEQTTSNLQAQVDMKMKAFYNEETSERKGFTEQEPINSFYNEETSEGTGYTD</sequence>
<dbReference type="Proteomes" id="UP000824139">
    <property type="component" value="Unassembled WGS sequence"/>
</dbReference>
<gene>
    <name evidence="2" type="ORF">IAD41_00710</name>
</gene>
<protein>
    <submittedName>
        <fullName evidence="2">Uncharacterized protein</fullName>
    </submittedName>
</protein>
<name>A0A9D1K2X5_9BACT</name>
<dbReference type="AlphaFoldDB" id="A0A9D1K2X5"/>
<organism evidence="2 3">
    <name type="scientific">Candidatus Scatenecus faecavium</name>
    <dbReference type="NCBI Taxonomy" id="2840915"/>
    <lineage>
        <taxon>Bacteria</taxon>
        <taxon>Candidatus Scatenecus</taxon>
    </lineage>
</organism>
<accession>A0A9D1K2X5</accession>
<evidence type="ECO:0000256" key="1">
    <source>
        <dbReference type="SAM" id="MobiDB-lite"/>
    </source>
</evidence>
<evidence type="ECO:0000313" key="2">
    <source>
        <dbReference type="EMBL" id="HIS82117.1"/>
    </source>
</evidence>
<reference evidence="2" key="1">
    <citation type="submission" date="2020-10" db="EMBL/GenBank/DDBJ databases">
        <authorList>
            <person name="Gilroy R."/>
        </authorList>
    </citation>
    <scope>NUCLEOTIDE SEQUENCE</scope>
    <source>
        <strain evidence="2">CHK152-2994</strain>
    </source>
</reference>
<dbReference type="EMBL" id="DVJO01000019">
    <property type="protein sequence ID" value="HIS82117.1"/>
    <property type="molecule type" value="Genomic_DNA"/>
</dbReference>
<feature type="region of interest" description="Disordered" evidence="1">
    <location>
        <begin position="118"/>
        <end position="147"/>
    </location>
</feature>